<proteinExistence type="predicted"/>
<dbReference type="PROSITE" id="PS51257">
    <property type="entry name" value="PROKAR_LIPOPROTEIN"/>
    <property type="match status" value="1"/>
</dbReference>
<evidence type="ECO:0000313" key="2">
    <source>
        <dbReference type="EMBL" id="OQX07037.1"/>
    </source>
</evidence>
<dbReference type="PANTHER" id="PTHR11102:SF160">
    <property type="entry name" value="ERAD-ASSOCIATED E3 UBIQUITIN-PROTEIN LIGASE COMPONENT HRD3"/>
    <property type="match status" value="1"/>
</dbReference>
<organism evidence="2 3">
    <name type="scientific">Thiothrix lacustris</name>
    <dbReference type="NCBI Taxonomy" id="525917"/>
    <lineage>
        <taxon>Bacteria</taxon>
        <taxon>Pseudomonadati</taxon>
        <taxon>Pseudomonadota</taxon>
        <taxon>Gammaproteobacteria</taxon>
        <taxon>Thiotrichales</taxon>
        <taxon>Thiotrichaceae</taxon>
        <taxon>Thiothrix</taxon>
    </lineage>
</organism>
<sequence length="320" mass="35899">MPPKYLTILVLALSVAVLSACEPDPPPAKGEDPMIEWMKGQINCPKQADHMPKPDPQGMVLFEQAQAIEKSLLDVAMMRWHPQIDQAIDLYKQSAARGNPLAMNNLANIYYYGNGVDSDEKESLRWVNQMYAQNTPMGDYTMGLAYAKGLGGLPRDRDKARELYIKAAKRGNPEALYVLANSSLSPETFTTVNRMLQCAIDQGHKEAASALALNHEVMKDYTKSLRATRAGAKLGHPICLENLAMGYERDPTNLRAQDFSWFGLRQDKQRAECLYKLEREVRELPGYDGWRDPEVAFPDLDERCPPNVEQPPGLELSPTM</sequence>
<dbReference type="SUPFAM" id="SSF81901">
    <property type="entry name" value="HCP-like"/>
    <property type="match status" value="1"/>
</dbReference>
<evidence type="ECO:0000313" key="3">
    <source>
        <dbReference type="Proteomes" id="UP000192491"/>
    </source>
</evidence>
<comment type="caution">
    <text evidence="2">The sequence shown here is derived from an EMBL/GenBank/DDBJ whole genome shotgun (WGS) entry which is preliminary data.</text>
</comment>
<dbReference type="InterPro" id="IPR011990">
    <property type="entry name" value="TPR-like_helical_dom_sf"/>
</dbReference>
<evidence type="ECO:0008006" key="4">
    <source>
        <dbReference type="Google" id="ProtNLM"/>
    </source>
</evidence>
<dbReference type="EMBL" id="MTEJ01000222">
    <property type="protein sequence ID" value="OQX07037.1"/>
    <property type="molecule type" value="Genomic_DNA"/>
</dbReference>
<accession>A0A1Y1QJA4</accession>
<protein>
    <recommendedName>
        <fullName evidence="4">Sel1 repeat family protein</fullName>
    </recommendedName>
</protein>
<dbReference type="AlphaFoldDB" id="A0A1Y1QJA4"/>
<dbReference type="SMART" id="SM00671">
    <property type="entry name" value="SEL1"/>
    <property type="match status" value="3"/>
</dbReference>
<name>A0A1Y1QJA4_9GAMM</name>
<gene>
    <name evidence="2" type="ORF">BWK73_29165</name>
</gene>
<evidence type="ECO:0000256" key="1">
    <source>
        <dbReference type="SAM" id="SignalP"/>
    </source>
</evidence>
<keyword evidence="1" id="KW-0732">Signal</keyword>
<feature type="signal peptide" evidence="1">
    <location>
        <begin position="1"/>
        <end position="20"/>
    </location>
</feature>
<feature type="chain" id="PRO_5013028018" description="Sel1 repeat family protein" evidence="1">
    <location>
        <begin position="21"/>
        <end position="320"/>
    </location>
</feature>
<dbReference type="InterPro" id="IPR050767">
    <property type="entry name" value="Sel1_AlgK"/>
</dbReference>
<reference evidence="2 3" key="1">
    <citation type="submission" date="2017-01" db="EMBL/GenBank/DDBJ databases">
        <title>Novel large sulfur bacteria in the metagenomes of groundwater-fed chemosynthetic microbial mats in the Lake Huron basin.</title>
        <authorList>
            <person name="Sharrar A.M."/>
            <person name="Flood B.E."/>
            <person name="Bailey J.V."/>
            <person name="Jones D.S."/>
            <person name="Biddanda B."/>
            <person name="Ruberg S.A."/>
            <person name="Marcus D.N."/>
            <person name="Dick G.J."/>
        </authorList>
    </citation>
    <scope>NUCLEOTIDE SEQUENCE [LARGE SCALE GENOMIC DNA]</scope>
    <source>
        <strain evidence="2">A8</strain>
    </source>
</reference>
<dbReference type="Gene3D" id="1.25.40.10">
    <property type="entry name" value="Tetratricopeptide repeat domain"/>
    <property type="match status" value="1"/>
</dbReference>
<dbReference type="Proteomes" id="UP000192491">
    <property type="component" value="Unassembled WGS sequence"/>
</dbReference>
<dbReference type="Pfam" id="PF08238">
    <property type="entry name" value="Sel1"/>
    <property type="match status" value="3"/>
</dbReference>
<dbReference type="InterPro" id="IPR006597">
    <property type="entry name" value="Sel1-like"/>
</dbReference>
<dbReference type="PANTHER" id="PTHR11102">
    <property type="entry name" value="SEL-1-LIKE PROTEIN"/>
    <property type="match status" value="1"/>
</dbReference>